<protein>
    <submittedName>
        <fullName evidence="1">Jg27848 protein</fullName>
    </submittedName>
</protein>
<reference evidence="1" key="1">
    <citation type="submission" date="2022-03" db="EMBL/GenBank/DDBJ databases">
        <authorList>
            <person name="Lindestad O."/>
        </authorList>
    </citation>
    <scope>NUCLEOTIDE SEQUENCE</scope>
</reference>
<dbReference type="EMBL" id="CAKXAJ010013437">
    <property type="protein sequence ID" value="CAH2215932.1"/>
    <property type="molecule type" value="Genomic_DNA"/>
</dbReference>
<proteinExistence type="predicted"/>
<comment type="caution">
    <text evidence="1">The sequence shown here is derived from an EMBL/GenBank/DDBJ whole genome shotgun (WGS) entry which is preliminary data.</text>
</comment>
<accession>A0A8S4QMP5</accession>
<dbReference type="AlphaFoldDB" id="A0A8S4QMP5"/>
<feature type="non-terminal residue" evidence="1">
    <location>
        <position position="1"/>
    </location>
</feature>
<evidence type="ECO:0000313" key="1">
    <source>
        <dbReference type="EMBL" id="CAH2215932.1"/>
    </source>
</evidence>
<organism evidence="1 2">
    <name type="scientific">Pararge aegeria aegeria</name>
    <dbReference type="NCBI Taxonomy" id="348720"/>
    <lineage>
        <taxon>Eukaryota</taxon>
        <taxon>Metazoa</taxon>
        <taxon>Ecdysozoa</taxon>
        <taxon>Arthropoda</taxon>
        <taxon>Hexapoda</taxon>
        <taxon>Insecta</taxon>
        <taxon>Pterygota</taxon>
        <taxon>Neoptera</taxon>
        <taxon>Endopterygota</taxon>
        <taxon>Lepidoptera</taxon>
        <taxon>Glossata</taxon>
        <taxon>Ditrysia</taxon>
        <taxon>Papilionoidea</taxon>
        <taxon>Nymphalidae</taxon>
        <taxon>Satyrinae</taxon>
        <taxon>Satyrini</taxon>
        <taxon>Parargina</taxon>
        <taxon>Pararge</taxon>
    </lineage>
</organism>
<gene>
    <name evidence="1" type="primary">jg27848</name>
    <name evidence="1" type="ORF">PAEG_LOCUS4011</name>
</gene>
<sequence>HGKQKTSRELLQYKTVAYETAYKRSMSRSGLPSIETVFEPSMQATMVLSKDPQVK</sequence>
<dbReference type="Proteomes" id="UP000838756">
    <property type="component" value="Unassembled WGS sequence"/>
</dbReference>
<keyword evidence="2" id="KW-1185">Reference proteome</keyword>
<evidence type="ECO:0000313" key="2">
    <source>
        <dbReference type="Proteomes" id="UP000838756"/>
    </source>
</evidence>
<name>A0A8S4QMP5_9NEOP</name>